<keyword evidence="4" id="KW-1185">Reference proteome</keyword>
<protein>
    <submittedName>
        <fullName evidence="3">Multifunctional virulence effector protein DrrA</fullName>
    </submittedName>
</protein>
<evidence type="ECO:0000313" key="4">
    <source>
        <dbReference type="Proteomes" id="UP000054695"/>
    </source>
</evidence>
<gene>
    <name evidence="3" type="primary">drrA_2</name>
    <name evidence="3" type="ORF">Lboz_0510</name>
</gene>
<dbReference type="PATRIC" id="fig|447.4.peg.546"/>
<sequence length="382" mass="44042">MRAKLTQDGSELEEDYFDDNYLNLFEFEEVENKPNRFMVSENRILSFEQVGPNFDSINEEIAKLRTEYEQLINEKLDLDLSNALTLDYKQLKVLNEPAKTAVTNLQRLNTIQASIEKDSERSLGIGLDTAELYMSTRAYINVPTIKEELKKINNLIQFNEAPEEAKAEIAKLKTEYERVIKKKLGIDPSTALAMKPEQIQELQKPHKTAVTNLQNLVKLQNGVETDAAAFYLAKEPYQNVHDLKEELKKIYIKTVYSPANLEKPREHEYEVTPNTVENVSEAFKERYNKMRGDELKTHILLNFKSEIEKFNTVEEIQAYMDAFKDTDEYKTLETGQGGFTRAAHKMGLKKLITTDSVDALNKIVKDAKKEIEERGVELPKMQ</sequence>
<organism evidence="3 4">
    <name type="scientific">Legionella bozemanae</name>
    <name type="common">Fluoribacter bozemanae</name>
    <dbReference type="NCBI Taxonomy" id="447"/>
    <lineage>
        <taxon>Bacteria</taxon>
        <taxon>Pseudomonadati</taxon>
        <taxon>Pseudomonadota</taxon>
        <taxon>Gammaproteobacteria</taxon>
        <taxon>Legionellales</taxon>
        <taxon>Legionellaceae</taxon>
        <taxon>Legionella</taxon>
    </lineage>
</organism>
<dbReference type="InterPro" id="IPR028057">
    <property type="entry name" value="DrrA_P4M"/>
</dbReference>
<dbReference type="InterPro" id="IPR038346">
    <property type="entry name" value="DrrA_PI4P-bd_sf"/>
</dbReference>
<evidence type="ECO:0000313" key="3">
    <source>
        <dbReference type="EMBL" id="KTC76440.1"/>
    </source>
</evidence>
<reference evidence="3 4" key="1">
    <citation type="submission" date="2015-11" db="EMBL/GenBank/DDBJ databases">
        <title>Genomic analysis of 38 Legionella species identifies large and diverse effector repertoires.</title>
        <authorList>
            <person name="Burstein D."/>
            <person name="Amaro F."/>
            <person name="Zusman T."/>
            <person name="Lifshitz Z."/>
            <person name="Cohen O."/>
            <person name="Gilbert J.A."/>
            <person name="Pupko T."/>
            <person name="Shuman H.A."/>
            <person name="Segal G."/>
        </authorList>
    </citation>
    <scope>NUCLEOTIDE SEQUENCE [LARGE SCALE GENOMIC DNA]</scope>
    <source>
        <strain evidence="3 4">WIGA</strain>
    </source>
</reference>
<name>A0A0W0RZL1_LEGBO</name>
<accession>A0A0W0RZL1</accession>
<comment type="caution">
    <text evidence="3">The sequence shown here is derived from an EMBL/GenBank/DDBJ whole genome shotgun (WGS) entry which is preliminary data.</text>
</comment>
<feature type="domain" description="DrrA phosphatidylinositol 4-phosphate binding" evidence="2">
    <location>
        <begin position="263"/>
        <end position="374"/>
    </location>
</feature>
<dbReference type="EMBL" id="LNXU01000004">
    <property type="protein sequence ID" value="KTC76440.1"/>
    <property type="molecule type" value="Genomic_DNA"/>
</dbReference>
<evidence type="ECO:0000256" key="1">
    <source>
        <dbReference type="SAM" id="Coils"/>
    </source>
</evidence>
<feature type="coiled-coil region" evidence="1">
    <location>
        <begin position="54"/>
        <end position="81"/>
    </location>
</feature>
<dbReference type="Proteomes" id="UP000054695">
    <property type="component" value="Unassembled WGS sequence"/>
</dbReference>
<dbReference type="RefSeq" id="WP_058458208.1">
    <property type="nucleotide sequence ID" value="NZ_CAAAIY010000013.1"/>
</dbReference>
<keyword evidence="1" id="KW-0175">Coiled coil</keyword>
<dbReference type="GO" id="GO:0044161">
    <property type="term" value="C:host cell cytoplasmic vesicle"/>
    <property type="evidence" value="ECO:0007669"/>
    <property type="project" value="InterPro"/>
</dbReference>
<dbReference type="GO" id="GO:0031267">
    <property type="term" value="F:small GTPase binding"/>
    <property type="evidence" value="ECO:0007669"/>
    <property type="project" value="InterPro"/>
</dbReference>
<dbReference type="AlphaFoldDB" id="A0A0W0RZL1"/>
<dbReference type="Gene3D" id="1.20.1280.280">
    <property type="match status" value="1"/>
</dbReference>
<dbReference type="Pfam" id="PF14860">
    <property type="entry name" value="DrrA_P4M"/>
    <property type="match status" value="1"/>
</dbReference>
<evidence type="ECO:0000259" key="2">
    <source>
        <dbReference type="Pfam" id="PF14860"/>
    </source>
</evidence>
<proteinExistence type="predicted"/>
<dbReference type="OrthoDB" id="5652012at2"/>